<evidence type="ECO:0000313" key="7">
    <source>
        <dbReference type="EMBL" id="KTQ95147.1"/>
    </source>
</evidence>
<dbReference type="PANTHER" id="PTHR43820:SF4">
    <property type="entry name" value="HIGH-AFFINITY BRANCHED-CHAIN AMINO ACID TRANSPORT ATP-BINDING PROTEIN LIVF"/>
    <property type="match status" value="1"/>
</dbReference>
<dbReference type="GO" id="GO:0015658">
    <property type="term" value="F:branched-chain amino acid transmembrane transporter activity"/>
    <property type="evidence" value="ECO:0007669"/>
    <property type="project" value="TreeGrafter"/>
</dbReference>
<evidence type="ECO:0000256" key="2">
    <source>
        <dbReference type="ARBA" id="ARBA00022448"/>
    </source>
</evidence>
<dbReference type="RefSeq" id="WP_058635380.1">
    <property type="nucleotide sequence ID" value="NZ_LDPZ01000024.1"/>
</dbReference>
<dbReference type="GO" id="GO:0016887">
    <property type="term" value="F:ATP hydrolysis activity"/>
    <property type="evidence" value="ECO:0007669"/>
    <property type="project" value="InterPro"/>
</dbReference>
<name>A0A175R6Q6_9HYPH</name>
<dbReference type="GO" id="GO:0015807">
    <property type="term" value="P:L-amino acid transport"/>
    <property type="evidence" value="ECO:0007669"/>
    <property type="project" value="TreeGrafter"/>
</dbReference>
<dbReference type="OrthoDB" id="9781464at2"/>
<dbReference type="InterPro" id="IPR003439">
    <property type="entry name" value="ABC_transporter-like_ATP-bd"/>
</dbReference>
<dbReference type="PANTHER" id="PTHR43820">
    <property type="entry name" value="HIGH-AFFINITY BRANCHED-CHAIN AMINO ACID TRANSPORT ATP-BINDING PROTEIN LIVF"/>
    <property type="match status" value="1"/>
</dbReference>
<dbReference type="PATRIC" id="fig|401562.3.peg.2226"/>
<dbReference type="eggNOG" id="COG0410">
    <property type="taxonomic scope" value="Bacteria"/>
</dbReference>
<evidence type="ECO:0000256" key="1">
    <source>
        <dbReference type="ARBA" id="ARBA00005417"/>
    </source>
</evidence>
<evidence type="ECO:0000259" key="6">
    <source>
        <dbReference type="PROSITE" id="PS50893"/>
    </source>
</evidence>
<dbReference type="SMART" id="SM00382">
    <property type="entry name" value="AAA"/>
    <property type="match status" value="1"/>
</dbReference>
<gene>
    <name evidence="7" type="ORF">NS226_13270</name>
</gene>
<proteinExistence type="inferred from homology"/>
<sequence length="234" mass="24618">MSLLSVRGVVAGYGAATILNGVDISLEAGEIGVIVGPNGAGKSTTLKAIFGLLRVSSGSIAFDGQDITNRPTESLSALRMAFVPQEHNVFRTLSVHENLEMGAYVRKDDVSALLDRVYEIFPPLKAKRNQPAGELSGGQRQMVAVGRALMIDPKLILLDEPTAGLSPLFMSEIFDRILAINATGVTVAMVEQNAKQALGIAHKGFVLAGGRNRFTDSGAALLADPDVAKSFLGG</sequence>
<keyword evidence="3" id="KW-0547">Nucleotide-binding</keyword>
<accession>A0A175R6Q6</accession>
<evidence type="ECO:0000256" key="4">
    <source>
        <dbReference type="ARBA" id="ARBA00022840"/>
    </source>
</evidence>
<dbReference type="PROSITE" id="PS50893">
    <property type="entry name" value="ABC_TRANSPORTER_2"/>
    <property type="match status" value="1"/>
</dbReference>
<dbReference type="STRING" id="401562.NS365_20390"/>
<dbReference type="InterPro" id="IPR052156">
    <property type="entry name" value="BCAA_Transport_ATP-bd_LivF"/>
</dbReference>
<dbReference type="SUPFAM" id="SSF52540">
    <property type="entry name" value="P-loop containing nucleoside triphosphate hydrolases"/>
    <property type="match status" value="1"/>
</dbReference>
<dbReference type="InterPro" id="IPR003593">
    <property type="entry name" value="AAA+_ATPase"/>
</dbReference>
<dbReference type="GO" id="GO:0005524">
    <property type="term" value="F:ATP binding"/>
    <property type="evidence" value="ECO:0007669"/>
    <property type="project" value="UniProtKB-KW"/>
</dbReference>
<organism evidence="7 8">
    <name type="scientific">Aureimonas ureilytica</name>
    <dbReference type="NCBI Taxonomy" id="401562"/>
    <lineage>
        <taxon>Bacteria</taxon>
        <taxon>Pseudomonadati</taxon>
        <taxon>Pseudomonadota</taxon>
        <taxon>Alphaproteobacteria</taxon>
        <taxon>Hyphomicrobiales</taxon>
        <taxon>Aurantimonadaceae</taxon>
        <taxon>Aureimonas</taxon>
    </lineage>
</organism>
<dbReference type="InterPro" id="IPR017871">
    <property type="entry name" value="ABC_transporter-like_CS"/>
</dbReference>
<comment type="similarity">
    <text evidence="1">Belongs to the ABC transporter superfamily.</text>
</comment>
<dbReference type="PROSITE" id="PS00211">
    <property type="entry name" value="ABC_TRANSPORTER_1"/>
    <property type="match status" value="1"/>
</dbReference>
<comment type="caution">
    <text evidence="7">The sequence shown here is derived from an EMBL/GenBank/DDBJ whole genome shotgun (WGS) entry which is preliminary data.</text>
</comment>
<evidence type="ECO:0000256" key="5">
    <source>
        <dbReference type="ARBA" id="ARBA00022970"/>
    </source>
</evidence>
<dbReference type="CDD" id="cd03224">
    <property type="entry name" value="ABC_TM1139_LivF_branched"/>
    <property type="match status" value="1"/>
</dbReference>
<evidence type="ECO:0000313" key="8">
    <source>
        <dbReference type="Proteomes" id="UP000078272"/>
    </source>
</evidence>
<evidence type="ECO:0000256" key="3">
    <source>
        <dbReference type="ARBA" id="ARBA00022741"/>
    </source>
</evidence>
<keyword evidence="2" id="KW-0813">Transport</keyword>
<keyword evidence="4" id="KW-0067">ATP-binding</keyword>
<dbReference type="AlphaFoldDB" id="A0A175R6Q6"/>
<protein>
    <submittedName>
        <fullName evidence="7">Branched-chain amino acid ABC transporter ATPase</fullName>
    </submittedName>
</protein>
<feature type="domain" description="ABC transporter" evidence="6">
    <location>
        <begin position="4"/>
        <end position="234"/>
    </location>
</feature>
<dbReference type="Gene3D" id="3.40.50.300">
    <property type="entry name" value="P-loop containing nucleotide triphosphate hydrolases"/>
    <property type="match status" value="1"/>
</dbReference>
<keyword evidence="5" id="KW-0029">Amino-acid transport</keyword>
<dbReference type="EMBL" id="LDPZ01000024">
    <property type="protein sequence ID" value="KTQ95147.1"/>
    <property type="molecule type" value="Genomic_DNA"/>
</dbReference>
<dbReference type="InterPro" id="IPR027417">
    <property type="entry name" value="P-loop_NTPase"/>
</dbReference>
<dbReference type="Proteomes" id="UP000078272">
    <property type="component" value="Unassembled WGS sequence"/>
</dbReference>
<dbReference type="Pfam" id="PF00005">
    <property type="entry name" value="ABC_tran"/>
    <property type="match status" value="1"/>
</dbReference>
<reference evidence="7 8" key="1">
    <citation type="journal article" date="2016" name="Front. Microbiol.">
        <title>Genomic Resource of Rice Seed Associated Bacteria.</title>
        <authorList>
            <person name="Midha S."/>
            <person name="Bansal K."/>
            <person name="Sharma S."/>
            <person name="Kumar N."/>
            <person name="Patil P.P."/>
            <person name="Chaudhry V."/>
            <person name="Patil P.B."/>
        </authorList>
    </citation>
    <scope>NUCLEOTIDE SEQUENCE [LARGE SCALE GENOMIC DNA]</scope>
    <source>
        <strain evidence="7 8">NS226</strain>
    </source>
</reference>